<dbReference type="EMBL" id="CP059735">
    <property type="protein sequence ID" value="WDD98296.1"/>
    <property type="molecule type" value="Genomic_DNA"/>
</dbReference>
<dbReference type="KEGG" id="tact:SG35_023960"/>
<gene>
    <name evidence="2" type="ORF">SG35_023960</name>
</gene>
<reference evidence="2 3" key="1">
    <citation type="journal article" date="2015" name="Genome Announc.">
        <title>Draft Genome Sequences of Marine Isolates of Thalassomonas viridans and Thalassomonas actiniarum.</title>
        <authorList>
            <person name="Olonade I."/>
            <person name="van Zyl L.J."/>
            <person name="Trindade M."/>
        </authorList>
    </citation>
    <scope>NUCLEOTIDE SEQUENCE [LARGE SCALE GENOMIC DNA]</scope>
    <source>
        <strain evidence="2 3">A5K-106</strain>
    </source>
</reference>
<evidence type="ECO:0000313" key="3">
    <source>
        <dbReference type="Proteomes" id="UP000032568"/>
    </source>
</evidence>
<name>A0AAE9YPB6_9GAMM</name>
<dbReference type="RefSeq" id="WP_053042834.1">
    <property type="nucleotide sequence ID" value="NZ_CP059735.1"/>
</dbReference>
<protein>
    <submittedName>
        <fullName evidence="2">Gluconate 2-dehydrogenase subunit 3 family protein</fullName>
    </submittedName>
</protein>
<organism evidence="2 3">
    <name type="scientific">Thalassomonas actiniarum</name>
    <dbReference type="NCBI Taxonomy" id="485447"/>
    <lineage>
        <taxon>Bacteria</taxon>
        <taxon>Pseudomonadati</taxon>
        <taxon>Pseudomonadota</taxon>
        <taxon>Gammaproteobacteria</taxon>
        <taxon>Alteromonadales</taxon>
        <taxon>Colwelliaceae</taxon>
        <taxon>Thalassomonas</taxon>
    </lineage>
</organism>
<dbReference type="Proteomes" id="UP000032568">
    <property type="component" value="Chromosome"/>
</dbReference>
<keyword evidence="1" id="KW-1133">Transmembrane helix</keyword>
<keyword evidence="3" id="KW-1185">Reference proteome</keyword>
<dbReference type="InterPro" id="IPR027056">
    <property type="entry name" value="Gluconate_2DH_su3"/>
</dbReference>
<proteinExistence type="predicted"/>
<keyword evidence="1" id="KW-0812">Transmembrane</keyword>
<evidence type="ECO:0000256" key="1">
    <source>
        <dbReference type="SAM" id="Phobius"/>
    </source>
</evidence>
<accession>A0AAE9YPB6</accession>
<dbReference type="Pfam" id="PF13618">
    <property type="entry name" value="Gluconate_2-dh3"/>
    <property type="match status" value="1"/>
</dbReference>
<dbReference type="AlphaFoldDB" id="A0AAE9YPB6"/>
<sequence>MDNFSDQVTDKLTASETLSQVDTSRRRAMKQLTALFGGALSMSSISLAVQGYQAQKDIPGRAGKILNPQQLNLLRILVGLIIPATETPSASDVDVHGFIDNQLAFCFNKEEQQAFIRGLEKLEGTAVKQLGQAFAKCHQAQQVDLLNNLEDAAGGFESQDKDFFYRTKSLTLLGYYTSEIGATRELAYLPIPGGYRGNVPFDEVGKAWALN</sequence>
<feature type="transmembrane region" description="Helical" evidence="1">
    <location>
        <begin position="32"/>
        <end position="52"/>
    </location>
</feature>
<reference evidence="2 3" key="2">
    <citation type="journal article" date="2022" name="Mar. Drugs">
        <title>Bioassay-Guided Fractionation Leads to the Detection of Cholic Acid Generated by the Rare Thalassomonas sp.</title>
        <authorList>
            <person name="Pheiffer F."/>
            <person name="Schneider Y.K."/>
            <person name="Hansen E.H."/>
            <person name="Andersen J.H."/>
            <person name="Isaksson J."/>
            <person name="Busche T."/>
            <person name="R C."/>
            <person name="Kalinowski J."/>
            <person name="Zyl L.V."/>
            <person name="Trindade M."/>
        </authorList>
    </citation>
    <scope>NUCLEOTIDE SEQUENCE [LARGE SCALE GENOMIC DNA]</scope>
    <source>
        <strain evidence="2 3">A5K-106</strain>
    </source>
</reference>
<evidence type="ECO:0000313" key="2">
    <source>
        <dbReference type="EMBL" id="WDD98296.1"/>
    </source>
</evidence>
<keyword evidence="1" id="KW-0472">Membrane</keyword>